<feature type="transmembrane region" description="Helical" evidence="1">
    <location>
        <begin position="175"/>
        <end position="193"/>
    </location>
</feature>
<dbReference type="Pfam" id="PF01757">
    <property type="entry name" value="Acyl_transf_3"/>
    <property type="match status" value="1"/>
</dbReference>
<reference evidence="3 4" key="1">
    <citation type="submission" date="2016-03" db="EMBL/GenBank/DDBJ databases">
        <title>Draft Genome Assembly of Pseudomonas putida strain CBF10-2.</title>
        <authorList>
            <person name="Iyer R.S."/>
            <person name="Damania A."/>
        </authorList>
    </citation>
    <scope>NUCLEOTIDE SEQUENCE [LARGE SCALE GENOMIC DNA]</scope>
    <source>
        <strain evidence="3 4">CBF10-2</strain>
    </source>
</reference>
<feature type="transmembrane region" description="Helical" evidence="1">
    <location>
        <begin position="333"/>
        <end position="359"/>
    </location>
</feature>
<dbReference type="PANTHER" id="PTHR23028">
    <property type="entry name" value="ACETYLTRANSFERASE"/>
    <property type="match status" value="1"/>
</dbReference>
<feature type="transmembrane region" description="Helical" evidence="1">
    <location>
        <begin position="60"/>
        <end position="81"/>
    </location>
</feature>
<dbReference type="PANTHER" id="PTHR23028:SF53">
    <property type="entry name" value="ACYL_TRANSF_3 DOMAIN-CONTAINING PROTEIN"/>
    <property type="match status" value="1"/>
</dbReference>
<feature type="transmembrane region" description="Helical" evidence="1">
    <location>
        <begin position="244"/>
        <end position="261"/>
    </location>
</feature>
<organism evidence="3 4">
    <name type="scientific">Pseudomonas putida</name>
    <name type="common">Arthrobacter siderocapsulatus</name>
    <dbReference type="NCBI Taxonomy" id="303"/>
    <lineage>
        <taxon>Bacteria</taxon>
        <taxon>Pseudomonadati</taxon>
        <taxon>Pseudomonadota</taxon>
        <taxon>Gammaproteobacteria</taxon>
        <taxon>Pseudomonadales</taxon>
        <taxon>Pseudomonadaceae</taxon>
        <taxon>Pseudomonas</taxon>
    </lineage>
</organism>
<dbReference type="InterPro" id="IPR002656">
    <property type="entry name" value="Acyl_transf_3_dom"/>
</dbReference>
<feature type="transmembrane region" description="Helical" evidence="1">
    <location>
        <begin position="213"/>
        <end position="232"/>
    </location>
</feature>
<keyword evidence="3" id="KW-0012">Acyltransferase</keyword>
<dbReference type="RefSeq" id="WP_064302907.1">
    <property type="nucleotide sequence ID" value="NZ_LUCV01000017.1"/>
</dbReference>
<evidence type="ECO:0000313" key="4">
    <source>
        <dbReference type="Proteomes" id="UP000077752"/>
    </source>
</evidence>
<dbReference type="GO" id="GO:0016020">
    <property type="term" value="C:membrane"/>
    <property type="evidence" value="ECO:0007669"/>
    <property type="project" value="TreeGrafter"/>
</dbReference>
<feature type="transmembrane region" description="Helical" evidence="1">
    <location>
        <begin position="302"/>
        <end position="327"/>
    </location>
</feature>
<comment type="caution">
    <text evidence="3">The sequence shown here is derived from an EMBL/GenBank/DDBJ whole genome shotgun (WGS) entry which is preliminary data.</text>
</comment>
<sequence>MTHSHLYHQHPHARLDSLTGFRFIAAALVFFFHASLTKIIGFNPFADPDIIAGFQRLFSVGGWTGVSFFFVLSGFVITWSARRNDTLVAFWRRRLVKIYPNHLVTFVLAMVLFAVPLGAIGAWLPNLLLVHAWVPDMSVFLSVNGPSWSLCCELLFYLAFPFLLRALWKVREERLWLSAGLTVGALAATHWAIARFVGATPQIAEYPISLQQWWLAYYFPPLRLFEFVLGMLMARILMAGRWPAIPVAPTLALAALAYFVAGEVPFIYSLSLTTVIPIALLITSLAAADVTRRRSWFRHPLMVWLGEISFGFYMIHLLIMTCVTNLLGGQTFAAGPAALILIATFALSLLGGWLLFAFVEQPAMRRWGKARPAPQPLGVPLA</sequence>
<dbReference type="GO" id="GO:0016747">
    <property type="term" value="F:acyltransferase activity, transferring groups other than amino-acyl groups"/>
    <property type="evidence" value="ECO:0007669"/>
    <property type="project" value="InterPro"/>
</dbReference>
<dbReference type="AlphaFoldDB" id="A0A177SNJ8"/>
<accession>A0A177SNJ8</accession>
<proteinExistence type="predicted"/>
<protein>
    <submittedName>
        <fullName evidence="3">Acyltransferase</fullName>
    </submittedName>
</protein>
<gene>
    <name evidence="3" type="ORF">AYO28_17800</name>
</gene>
<keyword evidence="1" id="KW-1133">Transmembrane helix</keyword>
<feature type="transmembrane region" description="Helical" evidence="1">
    <location>
        <begin position="145"/>
        <end position="168"/>
    </location>
</feature>
<feature type="transmembrane region" description="Helical" evidence="1">
    <location>
        <begin position="267"/>
        <end position="290"/>
    </location>
</feature>
<evidence type="ECO:0000313" key="3">
    <source>
        <dbReference type="EMBL" id="OAI92647.1"/>
    </source>
</evidence>
<feature type="transmembrane region" description="Helical" evidence="1">
    <location>
        <begin position="21"/>
        <end position="40"/>
    </location>
</feature>
<dbReference type="InterPro" id="IPR050879">
    <property type="entry name" value="Acyltransferase_3"/>
</dbReference>
<evidence type="ECO:0000259" key="2">
    <source>
        <dbReference type="Pfam" id="PF01757"/>
    </source>
</evidence>
<dbReference type="GO" id="GO:0009103">
    <property type="term" value="P:lipopolysaccharide biosynthetic process"/>
    <property type="evidence" value="ECO:0007669"/>
    <property type="project" value="TreeGrafter"/>
</dbReference>
<keyword evidence="3" id="KW-0808">Transferase</keyword>
<name>A0A177SNJ8_PSEPU</name>
<dbReference type="EMBL" id="LUCV01000017">
    <property type="protein sequence ID" value="OAI92647.1"/>
    <property type="molecule type" value="Genomic_DNA"/>
</dbReference>
<dbReference type="Proteomes" id="UP000077752">
    <property type="component" value="Unassembled WGS sequence"/>
</dbReference>
<feature type="transmembrane region" description="Helical" evidence="1">
    <location>
        <begin position="102"/>
        <end position="125"/>
    </location>
</feature>
<feature type="domain" description="Acyltransferase 3" evidence="2">
    <location>
        <begin position="17"/>
        <end position="355"/>
    </location>
</feature>
<evidence type="ECO:0000256" key="1">
    <source>
        <dbReference type="SAM" id="Phobius"/>
    </source>
</evidence>
<keyword evidence="1" id="KW-0812">Transmembrane</keyword>
<keyword evidence="1" id="KW-0472">Membrane</keyword>